<dbReference type="GO" id="GO:0016020">
    <property type="term" value="C:membrane"/>
    <property type="evidence" value="ECO:0007669"/>
    <property type="project" value="UniProtKB-SubCell"/>
</dbReference>
<evidence type="ECO:0000313" key="7">
    <source>
        <dbReference type="EMBL" id="KAL1515821.1"/>
    </source>
</evidence>
<feature type="transmembrane region" description="Helical" evidence="5">
    <location>
        <begin position="259"/>
        <end position="284"/>
    </location>
</feature>
<dbReference type="Proteomes" id="UP001515480">
    <property type="component" value="Unassembled WGS sequence"/>
</dbReference>
<evidence type="ECO:0000256" key="2">
    <source>
        <dbReference type="ARBA" id="ARBA00022692"/>
    </source>
</evidence>
<keyword evidence="2 5" id="KW-0812">Transmembrane</keyword>
<feature type="transmembrane region" description="Helical" evidence="5">
    <location>
        <begin position="200"/>
        <end position="221"/>
    </location>
</feature>
<evidence type="ECO:0000313" key="8">
    <source>
        <dbReference type="Proteomes" id="UP001515480"/>
    </source>
</evidence>
<keyword evidence="6" id="KW-0732">Signal</keyword>
<feature type="transmembrane region" description="Helical" evidence="5">
    <location>
        <begin position="118"/>
        <end position="135"/>
    </location>
</feature>
<comment type="caution">
    <text evidence="7">The sequence shown here is derived from an EMBL/GenBank/DDBJ whole genome shotgun (WGS) entry which is preliminary data.</text>
</comment>
<evidence type="ECO:0000256" key="1">
    <source>
        <dbReference type="ARBA" id="ARBA00004141"/>
    </source>
</evidence>
<evidence type="ECO:0000256" key="5">
    <source>
        <dbReference type="SAM" id="Phobius"/>
    </source>
</evidence>
<dbReference type="Pfam" id="PF04193">
    <property type="entry name" value="PQ-loop"/>
    <property type="match status" value="1"/>
</dbReference>
<feature type="transmembrane region" description="Helical" evidence="5">
    <location>
        <begin position="233"/>
        <end position="253"/>
    </location>
</feature>
<dbReference type="SMART" id="SM00679">
    <property type="entry name" value="CTNS"/>
    <property type="match status" value="2"/>
</dbReference>
<feature type="transmembrane region" description="Helical" evidence="5">
    <location>
        <begin position="141"/>
        <end position="164"/>
    </location>
</feature>
<dbReference type="EMBL" id="JBGBPQ010000011">
    <property type="protein sequence ID" value="KAL1515821.1"/>
    <property type="molecule type" value="Genomic_DNA"/>
</dbReference>
<feature type="chain" id="PRO_5044306180" evidence="6">
    <location>
        <begin position="24"/>
        <end position="291"/>
    </location>
</feature>
<sequence>MQPCAGRPLVCLLLLALVVLTGALNAMGSAGRIDVRHCAHRSRHPSLPPPPHRSRAVPYSRPRSCVASTHTSSLALGASALGVSVSGAVGTACFALLLAPQALLNARRRTTDGLSLKLVLLWHLGSIIYGAALLASRASPWILASMASFSAMSAVLEAQVAVYNSTTSTPLLAYVALGISISCLAIWLMGSLLASLPAHLLSLVGHVLPAAFFAVGFLPQLRIFLTSRSVEGYSFGVTLLDVIGSGANVYVIARTRAGWAQALPFLVIIGFHGVLVAIAAWIVLNGAGSTT</sequence>
<feature type="transmembrane region" description="Helical" evidence="5">
    <location>
        <begin position="171"/>
        <end position="194"/>
    </location>
</feature>
<protein>
    <submittedName>
        <fullName evidence="7">Uncharacterized protein</fullName>
    </submittedName>
</protein>
<reference evidence="7 8" key="1">
    <citation type="journal article" date="2024" name="Science">
        <title>Giant polyketide synthase enzymes in the biosynthesis of giant marine polyether toxins.</title>
        <authorList>
            <person name="Fallon T.R."/>
            <person name="Shende V.V."/>
            <person name="Wierzbicki I.H."/>
            <person name="Pendleton A.L."/>
            <person name="Watervoot N.F."/>
            <person name="Auber R.P."/>
            <person name="Gonzalez D.J."/>
            <person name="Wisecaver J.H."/>
            <person name="Moore B.S."/>
        </authorList>
    </citation>
    <scope>NUCLEOTIDE SEQUENCE [LARGE SCALE GENOMIC DNA]</scope>
    <source>
        <strain evidence="7 8">12B1</strain>
    </source>
</reference>
<feature type="transmembrane region" description="Helical" evidence="5">
    <location>
        <begin position="74"/>
        <end position="98"/>
    </location>
</feature>
<dbReference type="Gene3D" id="1.20.1280.290">
    <property type="match status" value="1"/>
</dbReference>
<proteinExistence type="predicted"/>
<evidence type="ECO:0000256" key="4">
    <source>
        <dbReference type="ARBA" id="ARBA00023136"/>
    </source>
</evidence>
<organism evidence="7 8">
    <name type="scientific">Prymnesium parvum</name>
    <name type="common">Toxic golden alga</name>
    <dbReference type="NCBI Taxonomy" id="97485"/>
    <lineage>
        <taxon>Eukaryota</taxon>
        <taxon>Haptista</taxon>
        <taxon>Haptophyta</taxon>
        <taxon>Prymnesiophyceae</taxon>
        <taxon>Prymnesiales</taxon>
        <taxon>Prymnesiaceae</taxon>
        <taxon>Prymnesium</taxon>
    </lineage>
</organism>
<feature type="signal peptide" evidence="6">
    <location>
        <begin position="1"/>
        <end position="23"/>
    </location>
</feature>
<comment type="subcellular location">
    <subcellularLocation>
        <location evidence="1">Membrane</location>
        <topology evidence="1">Multi-pass membrane protein</topology>
    </subcellularLocation>
</comment>
<gene>
    <name evidence="7" type="ORF">AB1Y20_002437</name>
</gene>
<keyword evidence="8" id="KW-1185">Reference proteome</keyword>
<keyword evidence="3 5" id="KW-1133">Transmembrane helix</keyword>
<dbReference type="InterPro" id="IPR006603">
    <property type="entry name" value="PQ-loop_rpt"/>
</dbReference>
<evidence type="ECO:0000256" key="6">
    <source>
        <dbReference type="SAM" id="SignalP"/>
    </source>
</evidence>
<dbReference type="AlphaFoldDB" id="A0AB34JB33"/>
<accession>A0AB34JB33</accession>
<name>A0AB34JB33_PRYPA</name>
<evidence type="ECO:0000256" key="3">
    <source>
        <dbReference type="ARBA" id="ARBA00022989"/>
    </source>
</evidence>
<keyword evidence="4 5" id="KW-0472">Membrane</keyword>